<dbReference type="Proteomes" id="UP001597525">
    <property type="component" value="Unassembled WGS sequence"/>
</dbReference>
<protein>
    <recommendedName>
        <fullName evidence="3">HTH cro/C1-type domain-containing protein</fullName>
    </recommendedName>
</protein>
<accession>A0ABW6BCK1</accession>
<keyword evidence="2" id="KW-1185">Reference proteome</keyword>
<evidence type="ECO:0000313" key="1">
    <source>
        <dbReference type="EMBL" id="MFD2966214.1"/>
    </source>
</evidence>
<reference evidence="2" key="1">
    <citation type="journal article" date="2019" name="Int. J. Syst. Evol. Microbiol.">
        <title>The Global Catalogue of Microorganisms (GCM) 10K type strain sequencing project: providing services to taxonomists for standard genome sequencing and annotation.</title>
        <authorList>
            <consortium name="The Broad Institute Genomics Platform"/>
            <consortium name="The Broad Institute Genome Sequencing Center for Infectious Disease"/>
            <person name="Wu L."/>
            <person name="Ma J."/>
        </authorList>
    </citation>
    <scope>NUCLEOTIDE SEQUENCE [LARGE SCALE GENOMIC DNA]</scope>
    <source>
        <strain evidence="2">KCTC 22814</strain>
    </source>
</reference>
<sequence length="178" mass="20415">MRNINLKTITKNILTLIDYSGMSDLDFANILEKSDRTLKRMRNGEAEFNIDDVNLSVSFFGSQIADLNKGNFLAKSHFRHHLIDKHKNNTEYSVILKKRPTITFAIQYYLMIDPAFAQNGYSVNEIKTFFEKLSWKYSSAYISSAMARSNPMIQISGTKIVRGKKINIYKPQTSLASE</sequence>
<organism evidence="1 2">
    <name type="scientific">Sphingobacterium bambusae</name>
    <dbReference type="NCBI Taxonomy" id="662858"/>
    <lineage>
        <taxon>Bacteria</taxon>
        <taxon>Pseudomonadati</taxon>
        <taxon>Bacteroidota</taxon>
        <taxon>Sphingobacteriia</taxon>
        <taxon>Sphingobacteriales</taxon>
        <taxon>Sphingobacteriaceae</taxon>
        <taxon>Sphingobacterium</taxon>
    </lineage>
</organism>
<comment type="caution">
    <text evidence="1">The sequence shown here is derived from an EMBL/GenBank/DDBJ whole genome shotgun (WGS) entry which is preliminary data.</text>
</comment>
<dbReference type="EMBL" id="JBHUPB010000003">
    <property type="protein sequence ID" value="MFD2966214.1"/>
    <property type="molecule type" value="Genomic_DNA"/>
</dbReference>
<proteinExistence type="predicted"/>
<dbReference type="RefSeq" id="WP_320184005.1">
    <property type="nucleotide sequence ID" value="NZ_CP138332.1"/>
</dbReference>
<evidence type="ECO:0000313" key="2">
    <source>
        <dbReference type="Proteomes" id="UP001597525"/>
    </source>
</evidence>
<evidence type="ECO:0008006" key="3">
    <source>
        <dbReference type="Google" id="ProtNLM"/>
    </source>
</evidence>
<name>A0ABW6BCK1_9SPHI</name>
<gene>
    <name evidence="1" type="ORF">ACFS7Y_02390</name>
</gene>